<keyword evidence="12" id="KW-1185">Reference proteome</keyword>
<gene>
    <name evidence="10 11" type="primary">lolA</name>
    <name evidence="11" type="ORF">ACFO3A_01415</name>
</gene>
<organism evidence="11 12">
    <name type="scientific">Comamonas nitrativorans</name>
    <dbReference type="NCBI Taxonomy" id="108437"/>
    <lineage>
        <taxon>Bacteria</taxon>
        <taxon>Pseudomonadati</taxon>
        <taxon>Pseudomonadota</taxon>
        <taxon>Betaproteobacteria</taxon>
        <taxon>Burkholderiales</taxon>
        <taxon>Comamonadaceae</taxon>
        <taxon>Comamonas</taxon>
    </lineage>
</organism>
<feature type="chain" id="PRO_5044947413" description="Outer-membrane lipoprotein carrier protein" evidence="10">
    <location>
        <begin position="25"/>
        <end position="216"/>
    </location>
</feature>
<dbReference type="SUPFAM" id="SSF89392">
    <property type="entry name" value="Prokaryotic lipoproteins and lipoprotein localization factors"/>
    <property type="match status" value="1"/>
</dbReference>
<evidence type="ECO:0000256" key="1">
    <source>
        <dbReference type="ARBA" id="ARBA00004418"/>
    </source>
</evidence>
<dbReference type="NCBIfam" id="TIGR00547">
    <property type="entry name" value="lolA"/>
    <property type="match status" value="1"/>
</dbReference>
<evidence type="ECO:0000256" key="10">
    <source>
        <dbReference type="HAMAP-Rule" id="MF_00240"/>
    </source>
</evidence>
<reference evidence="12" key="1">
    <citation type="journal article" date="2019" name="Int. J. Syst. Evol. Microbiol.">
        <title>The Global Catalogue of Microorganisms (GCM) 10K type strain sequencing project: providing services to taxonomists for standard genome sequencing and annotation.</title>
        <authorList>
            <consortium name="The Broad Institute Genomics Platform"/>
            <consortium name="The Broad Institute Genome Sequencing Center for Infectious Disease"/>
            <person name="Wu L."/>
            <person name="Ma J."/>
        </authorList>
    </citation>
    <scope>NUCLEOTIDE SEQUENCE [LARGE SCALE GENOMIC DNA]</scope>
    <source>
        <strain evidence="12">JCM 11650</strain>
    </source>
</reference>
<comment type="function">
    <text evidence="10">Participates in the translocation of lipoproteins from the inner membrane to the outer membrane. Only forms a complex with a lipoprotein if the residue after the N-terminal Cys is not an aspartate (The Asp acts as a targeting signal to indicate that the lipoprotein should stay in the inner membrane).</text>
</comment>
<comment type="subcellular location">
    <subcellularLocation>
        <location evidence="1 10">Periplasm</location>
    </subcellularLocation>
</comment>
<dbReference type="PANTHER" id="PTHR35869">
    <property type="entry name" value="OUTER-MEMBRANE LIPOPROTEIN CARRIER PROTEIN"/>
    <property type="match status" value="1"/>
</dbReference>
<dbReference type="RefSeq" id="WP_377723297.1">
    <property type="nucleotide sequence ID" value="NZ_JBHSEW010000001.1"/>
</dbReference>
<keyword evidence="6 10" id="KW-0732">Signal</keyword>
<keyword evidence="9 10" id="KW-0143">Chaperone</keyword>
<comment type="subunit">
    <text evidence="3 10">Monomer.</text>
</comment>
<evidence type="ECO:0000256" key="2">
    <source>
        <dbReference type="ARBA" id="ARBA00007615"/>
    </source>
</evidence>
<keyword evidence="7 10" id="KW-0574">Periplasm</keyword>
<keyword evidence="5 10" id="KW-0813">Transport</keyword>
<dbReference type="HAMAP" id="MF_00240">
    <property type="entry name" value="LolA"/>
    <property type="match status" value="1"/>
</dbReference>
<evidence type="ECO:0000313" key="11">
    <source>
        <dbReference type="EMBL" id="MFC4620877.1"/>
    </source>
</evidence>
<comment type="caution">
    <text evidence="11">The sequence shown here is derived from an EMBL/GenBank/DDBJ whole genome shotgun (WGS) entry which is preliminary data.</text>
</comment>
<keyword evidence="8 10" id="KW-0653">Protein transport</keyword>
<accession>A0ABV9GUA3</accession>
<comment type="similarity">
    <text evidence="2 10">Belongs to the LolA family.</text>
</comment>
<keyword evidence="11" id="KW-0449">Lipoprotein</keyword>
<name>A0ABV9GUA3_9BURK</name>
<evidence type="ECO:0000256" key="6">
    <source>
        <dbReference type="ARBA" id="ARBA00022729"/>
    </source>
</evidence>
<proteinExistence type="inferred from homology"/>
<evidence type="ECO:0000256" key="7">
    <source>
        <dbReference type="ARBA" id="ARBA00022764"/>
    </source>
</evidence>
<dbReference type="EMBL" id="JBHSEW010000001">
    <property type="protein sequence ID" value="MFC4620877.1"/>
    <property type="molecule type" value="Genomic_DNA"/>
</dbReference>
<dbReference type="InterPro" id="IPR029046">
    <property type="entry name" value="LolA/LolB/LppX"/>
</dbReference>
<dbReference type="Pfam" id="PF03548">
    <property type="entry name" value="LolA"/>
    <property type="match status" value="1"/>
</dbReference>
<dbReference type="PANTHER" id="PTHR35869:SF1">
    <property type="entry name" value="OUTER-MEMBRANE LIPOPROTEIN CARRIER PROTEIN"/>
    <property type="match status" value="1"/>
</dbReference>
<sequence precursor="true">MKKLVVAALAALSAALAPVAPAWADGLASLETFVRSAKAGTAQFTQTVTSPAKAGQPPRVQTSGGSFSFQRPGKFKFVYTRPFAQTIVADGQTLWLYDEDLEQVTRRPQGDALAGTPAALLTSVQDMAALRKDFTLQPQPDADGLEWVQAMPKNHDGQIQQLRVGFTAQGGLAALEIFDSFGQQSVLRFEQVQLRSHLPAGDFQFQPPQGAGVVEQ</sequence>
<evidence type="ECO:0000313" key="12">
    <source>
        <dbReference type="Proteomes" id="UP001595967"/>
    </source>
</evidence>
<dbReference type="InterPro" id="IPR018323">
    <property type="entry name" value="OM_lipoprot_carrier_LolA_Pbac"/>
</dbReference>
<dbReference type="Proteomes" id="UP001595967">
    <property type="component" value="Unassembled WGS sequence"/>
</dbReference>
<evidence type="ECO:0000256" key="4">
    <source>
        <dbReference type="ARBA" id="ARBA00014035"/>
    </source>
</evidence>
<protein>
    <recommendedName>
        <fullName evidence="4 10">Outer-membrane lipoprotein carrier protein</fullName>
    </recommendedName>
</protein>
<evidence type="ECO:0000256" key="5">
    <source>
        <dbReference type="ARBA" id="ARBA00022448"/>
    </source>
</evidence>
<evidence type="ECO:0000256" key="3">
    <source>
        <dbReference type="ARBA" id="ARBA00011245"/>
    </source>
</evidence>
<evidence type="ECO:0000256" key="8">
    <source>
        <dbReference type="ARBA" id="ARBA00022927"/>
    </source>
</evidence>
<evidence type="ECO:0000256" key="9">
    <source>
        <dbReference type="ARBA" id="ARBA00023186"/>
    </source>
</evidence>
<dbReference type="CDD" id="cd16325">
    <property type="entry name" value="LolA"/>
    <property type="match status" value="1"/>
</dbReference>
<feature type="signal peptide" evidence="10">
    <location>
        <begin position="1"/>
        <end position="24"/>
    </location>
</feature>
<dbReference type="InterPro" id="IPR004564">
    <property type="entry name" value="OM_lipoprot_carrier_LolA-like"/>
</dbReference>
<dbReference type="Gene3D" id="2.50.20.10">
    <property type="entry name" value="Lipoprotein localisation LolA/LolB/LppX"/>
    <property type="match status" value="1"/>
</dbReference>